<keyword evidence="9" id="KW-1185">Reference proteome</keyword>
<dbReference type="InterPro" id="IPR027094">
    <property type="entry name" value="Mitofusin_fam"/>
</dbReference>
<proteinExistence type="predicted"/>
<dbReference type="CDD" id="cd09912">
    <property type="entry name" value="DLP_2"/>
    <property type="match status" value="2"/>
</dbReference>
<evidence type="ECO:0000256" key="6">
    <source>
        <dbReference type="SAM" id="Coils"/>
    </source>
</evidence>
<evidence type="ECO:0000256" key="3">
    <source>
        <dbReference type="ARBA" id="ARBA00022801"/>
    </source>
</evidence>
<comment type="subcellular location">
    <subcellularLocation>
        <location evidence="1">Membrane</location>
    </subcellularLocation>
</comment>
<keyword evidence="4" id="KW-0342">GTP-binding</keyword>
<feature type="coiled-coil region" evidence="6">
    <location>
        <begin position="311"/>
        <end position="345"/>
    </location>
</feature>
<reference evidence="8 9" key="1">
    <citation type="submission" date="2021-01" db="EMBL/GenBank/DDBJ databases">
        <title>Genomic Encyclopedia of Type Strains, Phase IV (KMG-IV): sequencing the most valuable type-strain genomes for metagenomic binning, comparative biology and taxonomic classification.</title>
        <authorList>
            <person name="Goeker M."/>
        </authorList>
    </citation>
    <scope>NUCLEOTIDE SEQUENCE [LARGE SCALE GENOMIC DNA]</scope>
    <source>
        <strain evidence="8 9">DSM 105453</strain>
    </source>
</reference>
<dbReference type="RefSeq" id="WP_077113356.1">
    <property type="nucleotide sequence ID" value="NZ_JAFBFH010000003.1"/>
</dbReference>
<keyword evidence="6" id="KW-0175">Coiled coil</keyword>
<dbReference type="Pfam" id="PF00350">
    <property type="entry name" value="Dynamin_N"/>
    <property type="match status" value="2"/>
</dbReference>
<dbReference type="Proteomes" id="UP000823485">
    <property type="component" value="Unassembled WGS sequence"/>
</dbReference>
<evidence type="ECO:0000313" key="9">
    <source>
        <dbReference type="Proteomes" id="UP000823485"/>
    </source>
</evidence>
<evidence type="ECO:0000259" key="7">
    <source>
        <dbReference type="Pfam" id="PF00350"/>
    </source>
</evidence>
<evidence type="ECO:0000256" key="4">
    <source>
        <dbReference type="ARBA" id="ARBA00023134"/>
    </source>
</evidence>
<evidence type="ECO:0000313" key="8">
    <source>
        <dbReference type="EMBL" id="MBM7713585.1"/>
    </source>
</evidence>
<dbReference type="Gene3D" id="3.40.50.300">
    <property type="entry name" value="P-loop containing nucleotide triphosphate hydrolases"/>
    <property type="match status" value="2"/>
</dbReference>
<dbReference type="InterPro" id="IPR045063">
    <property type="entry name" value="Dynamin_N"/>
</dbReference>
<evidence type="ECO:0000256" key="1">
    <source>
        <dbReference type="ARBA" id="ARBA00004370"/>
    </source>
</evidence>
<feature type="domain" description="Dynamin N-terminal" evidence="7">
    <location>
        <begin position="631"/>
        <end position="858"/>
    </location>
</feature>
<protein>
    <submittedName>
        <fullName evidence="8">GTPase</fullName>
    </submittedName>
</protein>
<dbReference type="InterPro" id="IPR027417">
    <property type="entry name" value="P-loop_NTPase"/>
</dbReference>
<dbReference type="PANTHER" id="PTHR10465:SF0">
    <property type="entry name" value="SARCALUMENIN"/>
    <property type="match status" value="1"/>
</dbReference>
<keyword evidence="3" id="KW-0378">Hydrolase</keyword>
<organism evidence="8 9">
    <name type="scientific">Siminovitchia thermophila</name>
    <dbReference type="NCBI Taxonomy" id="1245522"/>
    <lineage>
        <taxon>Bacteria</taxon>
        <taxon>Bacillati</taxon>
        <taxon>Bacillota</taxon>
        <taxon>Bacilli</taxon>
        <taxon>Bacillales</taxon>
        <taxon>Bacillaceae</taxon>
        <taxon>Siminovitchia</taxon>
    </lineage>
</organism>
<keyword evidence="2" id="KW-0547">Nucleotide-binding</keyword>
<name>A0ABS2R2G7_9BACI</name>
<comment type="caution">
    <text evidence="8">The sequence shown here is derived from an EMBL/GenBank/DDBJ whole genome shotgun (WGS) entry which is preliminary data.</text>
</comment>
<evidence type="ECO:0000256" key="2">
    <source>
        <dbReference type="ARBA" id="ARBA00022741"/>
    </source>
</evidence>
<gene>
    <name evidence="8" type="ORF">JOC94_000554</name>
</gene>
<evidence type="ECO:0000256" key="5">
    <source>
        <dbReference type="ARBA" id="ARBA00023136"/>
    </source>
</evidence>
<feature type="domain" description="Dynamin N-terminal" evidence="7">
    <location>
        <begin position="52"/>
        <end position="203"/>
    </location>
</feature>
<dbReference type="SUPFAM" id="SSF52540">
    <property type="entry name" value="P-loop containing nucleoside triphosphate hydrolases"/>
    <property type="match status" value="2"/>
</dbReference>
<dbReference type="EMBL" id="JAFBFH010000003">
    <property type="protein sequence ID" value="MBM7713585.1"/>
    <property type="molecule type" value="Genomic_DNA"/>
</dbReference>
<keyword evidence="5" id="KW-0472">Membrane</keyword>
<accession>A0ABS2R2G7</accession>
<dbReference type="PANTHER" id="PTHR10465">
    <property type="entry name" value="TRANSMEMBRANE GTPASE FZO1"/>
    <property type="match status" value="1"/>
</dbReference>
<sequence length="1203" mass="138623">MLKVLEKDARVSLLEKSLTFIERFEQNGDGERVDKAKKLLKKIYSNDFIAAFSGHFSAGKSTMVNALIGEDILPSSPIPTSANLVKVFASEQEFAKVYYQNKKPLVFHAPYSFETVKQFCKNGDALEIEIGKTTSKIPEGITIMDTPGVDSTDDAHRLSTESALHLADLVFYVMDYNHVQSELNFIYTKNLLKHGVRLYLIINQIDKHNDSELSFDDYKQSVQHAFASWDVHPEKMFFTTLKDPHHEHNEFLEVKTIIQHAMLDHKQWMEETIQTAHSQLMEEHKNWLQEQKSLAIEPYDNVLSQYSEERIAEAFQKEEHLESQLEELSERGSRWASELDQERERLLKNAYLMPYETREAAEKFLEAYQPDFKVGFFRSKAKTETEREQRLRTFSEQVKKQVETEMEWHMRELFAKKLSEAQVFNSELESAAQSLKMDIDDRLFIETIKKGARVTGEYVLNYCEEIATRIKRIAVSQSEELKQLVTEEMEKRAEKEMSSLRQELKQVKEMTDALGKAAEIEKEFDEKADIITEPTGTEEERLTEMISEWKSLEQQVEVFDESRHMLENEQEHKEEIVGGHETTATLTVPVDETLAKMEQAALLLAKEKQFHRITEQLRQKVNRLKNSRFTIALFGAFSAGKSSFANALLGETVLPVSPNPTTAAINRICPPDNKHEHGTAVVRFKTAENMLADVSQSLQLFGHTAHTLDEAHSLIPTVLAKQADRNDGNEKVHLSFLSAFMTGYEVFKGELGHDIQTDLKDFQQFVAVESKSCFVESIDLYYDCPFTRKGVTLVDTPGADSINARHTGVAFEYIKNSDAILFVTYYNHAFSKADREFLIQLGRVKDAFELDKMFFIVNAIDLASSKGEVDDVLRYVKSQLTEYGIRFPRIFGLSSKQALQQETREQSGIGEFQDVFRQFLDSDLTQMAVQSVEAEFERARTLLDQIIAAASEDEHIKGERKRALLEARDQLNQWLSSAQPGSMPDRLHQEAQELVHYVKQRVFFRLPDFFKEAFNPASLQQRDSLHKALDEYLQAAGFDFAQELRATSLRLEQFAKKLLKERFEQMLTEAKDIQQDLAFSPIEFEKAESIDFEPAFQTIEKRQLEGAFKYFKNTKSFFEQNGKKRMEEYLESILSPLADDYLQEGLAQLSRHYQQLLEQEYSLLIKHIQRDAEAQFEAWLVAFEDAGKLSEWIRLRDALASLS</sequence>